<keyword evidence="2" id="KW-1185">Reference proteome</keyword>
<sequence>MQLAHQSDEGHHAVRRLGAGFVQVGDRVFSASLLLAPDRCIDDFAPHSLDEFDAAAIAAVLALEPTVVLIGTGERQRLAPPALMAAFLARGIGLEAMDSAAAARTFNLLAGDGRRVVAAFLIGTADS</sequence>
<evidence type="ECO:0000313" key="2">
    <source>
        <dbReference type="Proteomes" id="UP001364472"/>
    </source>
</evidence>
<name>A0AAW9R1H4_9GAMM</name>
<gene>
    <name evidence="1" type="ORF">WB794_01265</name>
</gene>
<dbReference type="PANTHER" id="PTHR21192">
    <property type="entry name" value="NUCLEAR PROTEIN E3-3"/>
    <property type="match status" value="1"/>
</dbReference>
<reference evidence="1 2" key="1">
    <citation type="journal article" date="2016" name="Antonie Van Leeuwenhoek">
        <title>Denitratimonas tolerans gen. nov., sp. nov., a denitrifying bacterium isolated from a bioreactor for tannery wastewater treatment.</title>
        <authorList>
            <person name="Han S.I."/>
            <person name="Kim J.O."/>
            <person name="Lee Y.R."/>
            <person name="Ekpeghere K.I."/>
            <person name="Koh S.C."/>
            <person name="Whang K.S."/>
        </authorList>
    </citation>
    <scope>NUCLEOTIDE SEQUENCE [LARGE SCALE GENOMIC DNA]</scope>
    <source>
        <strain evidence="1 2">KACC 17565</strain>
    </source>
</reference>
<dbReference type="Proteomes" id="UP001364472">
    <property type="component" value="Unassembled WGS sequence"/>
</dbReference>
<protein>
    <submittedName>
        <fullName evidence="1">MTH938/NDUFAF3 family protein</fullName>
    </submittedName>
</protein>
<dbReference type="RefSeq" id="WP_337334034.1">
    <property type="nucleotide sequence ID" value="NZ_JBBDHC010000002.1"/>
</dbReference>
<dbReference type="EMBL" id="JBBDHC010000002">
    <property type="protein sequence ID" value="MEJ1248312.1"/>
    <property type="molecule type" value="Genomic_DNA"/>
</dbReference>
<accession>A0AAW9R1H4</accession>
<dbReference type="InterPro" id="IPR007523">
    <property type="entry name" value="NDUFAF3/AAMDC"/>
</dbReference>
<dbReference type="PANTHER" id="PTHR21192:SF2">
    <property type="entry name" value="NADH DEHYDROGENASE [UBIQUINONE] 1 ALPHA SUBCOMPLEX ASSEMBLY FACTOR 3"/>
    <property type="match status" value="1"/>
</dbReference>
<organism evidence="1 2">
    <name type="scientific">Denitratimonas tolerans</name>
    <dbReference type="NCBI Taxonomy" id="1338420"/>
    <lineage>
        <taxon>Bacteria</taxon>
        <taxon>Pseudomonadati</taxon>
        <taxon>Pseudomonadota</taxon>
        <taxon>Gammaproteobacteria</taxon>
        <taxon>Lysobacterales</taxon>
        <taxon>Lysobacteraceae</taxon>
        <taxon>Denitratimonas</taxon>
    </lineage>
</organism>
<evidence type="ECO:0000313" key="1">
    <source>
        <dbReference type="EMBL" id="MEJ1248312.1"/>
    </source>
</evidence>
<proteinExistence type="predicted"/>
<dbReference type="AlphaFoldDB" id="A0AAW9R1H4"/>
<dbReference type="Pfam" id="PF04430">
    <property type="entry name" value="DUF498"/>
    <property type="match status" value="1"/>
</dbReference>
<dbReference type="Gene3D" id="3.40.1230.10">
    <property type="entry name" value="MTH938-like"/>
    <property type="match status" value="1"/>
</dbReference>
<dbReference type="InterPro" id="IPR036748">
    <property type="entry name" value="MTH938-like_sf"/>
</dbReference>
<dbReference type="SUPFAM" id="SSF64076">
    <property type="entry name" value="MTH938-like"/>
    <property type="match status" value="1"/>
</dbReference>
<comment type="caution">
    <text evidence="1">The sequence shown here is derived from an EMBL/GenBank/DDBJ whole genome shotgun (WGS) entry which is preliminary data.</text>
</comment>